<dbReference type="AlphaFoldDB" id="A0A9I9EI08"/>
<organism evidence="1">
    <name type="scientific">Cucumis melo</name>
    <name type="common">Muskmelon</name>
    <dbReference type="NCBI Taxonomy" id="3656"/>
    <lineage>
        <taxon>Eukaryota</taxon>
        <taxon>Viridiplantae</taxon>
        <taxon>Streptophyta</taxon>
        <taxon>Embryophyta</taxon>
        <taxon>Tracheophyta</taxon>
        <taxon>Spermatophyta</taxon>
        <taxon>Magnoliopsida</taxon>
        <taxon>eudicotyledons</taxon>
        <taxon>Gunneridae</taxon>
        <taxon>Pentapetalae</taxon>
        <taxon>rosids</taxon>
        <taxon>fabids</taxon>
        <taxon>Cucurbitales</taxon>
        <taxon>Cucurbitaceae</taxon>
        <taxon>Benincaseae</taxon>
        <taxon>Cucumis</taxon>
    </lineage>
</organism>
<protein>
    <submittedName>
        <fullName evidence="1">Uncharacterized protein</fullName>
    </submittedName>
</protein>
<evidence type="ECO:0000313" key="1">
    <source>
        <dbReference type="EnsemblPlants" id="MELO3C034016.2.1"/>
    </source>
</evidence>
<sequence length="75" mass="8428">MQEADIMKIGTLADKWAIRRDSNACMSAQMELFDVNQIPCDEDGRETSNTTPPRKSITFTQVIIASYQTLINCSL</sequence>
<dbReference type="EnsemblPlants" id="MELO3C034016.2.1">
    <property type="protein sequence ID" value="MELO3C034016.2.1"/>
    <property type="gene ID" value="MELO3C034016.2"/>
</dbReference>
<reference evidence="1" key="1">
    <citation type="submission" date="2023-03" db="UniProtKB">
        <authorList>
            <consortium name="EnsemblPlants"/>
        </authorList>
    </citation>
    <scope>IDENTIFICATION</scope>
</reference>
<dbReference type="Gramene" id="MELO3C034016.2.1">
    <property type="protein sequence ID" value="MELO3C034016.2.1"/>
    <property type="gene ID" value="MELO3C034016.2"/>
</dbReference>
<name>A0A9I9EI08_CUCME</name>
<accession>A0A9I9EI08</accession>
<proteinExistence type="predicted"/>